<reference evidence="1 2" key="1">
    <citation type="submission" date="2013-01" db="EMBL/GenBank/DDBJ databases">
        <authorList>
            <person name="Harkins D.M."/>
            <person name="Durkin A.S."/>
            <person name="Brinkac L.M."/>
            <person name="Haft D.H."/>
            <person name="Selengut J.D."/>
            <person name="Sanka R."/>
            <person name="DePew J."/>
            <person name="Purushe J."/>
            <person name="Galloway R.L."/>
            <person name="Vinetz J.M."/>
            <person name="Sutton G.G."/>
            <person name="Nierman W.C."/>
            <person name="Fouts D.E."/>
        </authorList>
    </citation>
    <scope>NUCLEOTIDE SEQUENCE [LARGE SCALE GENOMIC DNA]</scope>
    <source>
        <strain evidence="1 2">79601</strain>
    </source>
</reference>
<dbReference type="Proteomes" id="UP000011988">
    <property type="component" value="Unassembled WGS sequence"/>
</dbReference>
<dbReference type="EMBL" id="ANIK01000014">
    <property type="protein sequence ID" value="EMJ96864.1"/>
    <property type="molecule type" value="Genomic_DNA"/>
</dbReference>
<dbReference type="AlphaFoldDB" id="M6CYU7"/>
<gene>
    <name evidence="1" type="ORF">LEP1GSC194_0288</name>
</gene>
<dbReference type="PATRIC" id="fig|1218565.3.peg.740"/>
<evidence type="ECO:0000313" key="2">
    <source>
        <dbReference type="Proteomes" id="UP000011988"/>
    </source>
</evidence>
<name>M6CYU7_9LEPT</name>
<evidence type="ECO:0000313" key="1">
    <source>
        <dbReference type="EMBL" id="EMJ96864.1"/>
    </source>
</evidence>
<accession>M6CYU7</accession>
<proteinExistence type="predicted"/>
<sequence length="170" mass="19634">MRNPKRSFLNSKEGSMNIEIGKGLNGLYFGMSKDEVKAKLGEPDEIYDYDYEGSVSTGYEYFSEESEYEFDKDEGDRLYSITISNPSIRLFGKPIIGESIETVREILSRNGIDDFEEDDEDHEGHDHDEDHGVTAFSDKLNAVFQFEENELIFFGFSPLFKDDTIDWPKY</sequence>
<protein>
    <submittedName>
        <fullName evidence="1">Uncharacterized protein</fullName>
    </submittedName>
</protein>
<comment type="caution">
    <text evidence="1">The sequence shown here is derived from an EMBL/GenBank/DDBJ whole genome shotgun (WGS) entry which is preliminary data.</text>
</comment>
<organism evidence="1 2">
    <name type="scientific">Leptospira alstonii serovar Sichuan str. 79601</name>
    <dbReference type="NCBI Taxonomy" id="1218565"/>
    <lineage>
        <taxon>Bacteria</taxon>
        <taxon>Pseudomonadati</taxon>
        <taxon>Spirochaetota</taxon>
        <taxon>Spirochaetia</taxon>
        <taxon>Leptospirales</taxon>
        <taxon>Leptospiraceae</taxon>
        <taxon>Leptospira</taxon>
    </lineage>
</organism>